<dbReference type="OrthoDB" id="2320933at2759"/>
<reference evidence="6 7" key="1">
    <citation type="submission" date="2017-12" db="EMBL/GenBank/DDBJ databases">
        <title>Comparative genomics of Botrytis spp.</title>
        <authorList>
            <person name="Valero-Jimenez C.A."/>
            <person name="Tapia P."/>
            <person name="Veloso J."/>
            <person name="Silva-Moreno E."/>
            <person name="Staats M."/>
            <person name="Valdes J.H."/>
            <person name="Van Kan J.A.L."/>
        </authorList>
    </citation>
    <scope>NUCLEOTIDE SEQUENCE [LARGE SCALE GENOMIC DNA]</scope>
    <source>
        <strain evidence="6 7">MUCL2120</strain>
    </source>
</reference>
<keyword evidence="3" id="KW-0347">Helicase</keyword>
<evidence type="ECO:0000256" key="2">
    <source>
        <dbReference type="ARBA" id="ARBA00022801"/>
    </source>
</evidence>
<dbReference type="GO" id="GO:0004386">
    <property type="term" value="F:helicase activity"/>
    <property type="evidence" value="ECO:0007669"/>
    <property type="project" value="UniProtKB-KW"/>
</dbReference>
<proteinExistence type="predicted"/>
<keyword evidence="7" id="KW-1185">Reference proteome</keyword>
<dbReference type="InterPro" id="IPR011545">
    <property type="entry name" value="DEAD/DEAH_box_helicase_dom"/>
</dbReference>
<dbReference type="Pfam" id="PF00270">
    <property type="entry name" value="DEAD"/>
    <property type="match status" value="1"/>
</dbReference>
<dbReference type="GO" id="GO:0016787">
    <property type="term" value="F:hydrolase activity"/>
    <property type="evidence" value="ECO:0007669"/>
    <property type="project" value="UniProtKB-KW"/>
</dbReference>
<dbReference type="InterPro" id="IPR027417">
    <property type="entry name" value="P-loop_NTPase"/>
</dbReference>
<evidence type="ECO:0000256" key="1">
    <source>
        <dbReference type="ARBA" id="ARBA00022741"/>
    </source>
</evidence>
<dbReference type="AlphaFoldDB" id="A0A4Z1H5S3"/>
<evidence type="ECO:0000313" key="6">
    <source>
        <dbReference type="EMBL" id="TGO44458.1"/>
    </source>
</evidence>
<evidence type="ECO:0000313" key="7">
    <source>
        <dbReference type="Proteomes" id="UP000297452"/>
    </source>
</evidence>
<gene>
    <name evidence="6" type="ORF">BOTNAR_0818g00010</name>
</gene>
<keyword evidence="1" id="KW-0547">Nucleotide-binding</keyword>
<sequence length="204" mass="22708">MKKSNATQSDLYHKTTIDATRFASTTISRVAVKRTFDALNDSKESWETPSPANHSLIETDLTRQRDFKRPNLINTHPGALKASEIDDVTVQNNSEYSQRRQLALTPTPTLNPLLDLSHPVYQLPNQLVENFAAVGIKSIYPWQSECLLRSGALAGQRNLVYTAPTGGGKSLVADVLMLKKIIQNPEKKALLVLPYVALVQEKLR</sequence>
<dbReference type="EMBL" id="PQXJ01000814">
    <property type="protein sequence ID" value="TGO44458.1"/>
    <property type="molecule type" value="Genomic_DNA"/>
</dbReference>
<comment type="caution">
    <text evidence="6">The sequence shown here is derived from an EMBL/GenBank/DDBJ whole genome shotgun (WGS) entry which is preliminary data.</text>
</comment>
<name>A0A4Z1H5S3_9HELO</name>
<evidence type="ECO:0000259" key="5">
    <source>
        <dbReference type="Pfam" id="PF00270"/>
    </source>
</evidence>
<dbReference type="PANTHER" id="PTHR47961:SF6">
    <property type="entry name" value="DNA-DIRECTED DNA POLYMERASE"/>
    <property type="match status" value="1"/>
</dbReference>
<dbReference type="GO" id="GO:0003676">
    <property type="term" value="F:nucleic acid binding"/>
    <property type="evidence" value="ECO:0007669"/>
    <property type="project" value="InterPro"/>
</dbReference>
<dbReference type="InterPro" id="IPR050474">
    <property type="entry name" value="Hel308_SKI2-like"/>
</dbReference>
<organism evidence="6 7">
    <name type="scientific">Botryotinia narcissicola</name>
    <dbReference type="NCBI Taxonomy" id="278944"/>
    <lineage>
        <taxon>Eukaryota</taxon>
        <taxon>Fungi</taxon>
        <taxon>Dikarya</taxon>
        <taxon>Ascomycota</taxon>
        <taxon>Pezizomycotina</taxon>
        <taxon>Leotiomycetes</taxon>
        <taxon>Helotiales</taxon>
        <taxon>Sclerotiniaceae</taxon>
        <taxon>Botryotinia</taxon>
    </lineage>
</organism>
<dbReference type="SUPFAM" id="SSF52540">
    <property type="entry name" value="P-loop containing nucleoside triphosphate hydrolases"/>
    <property type="match status" value="1"/>
</dbReference>
<accession>A0A4Z1H5S3</accession>
<dbReference type="GO" id="GO:0005524">
    <property type="term" value="F:ATP binding"/>
    <property type="evidence" value="ECO:0007669"/>
    <property type="project" value="UniProtKB-KW"/>
</dbReference>
<dbReference type="STRING" id="278944.A0A4Z1H5S3"/>
<keyword evidence="2" id="KW-0378">Hydrolase</keyword>
<dbReference type="Proteomes" id="UP000297452">
    <property type="component" value="Unassembled WGS sequence"/>
</dbReference>
<dbReference type="Gene3D" id="3.40.50.300">
    <property type="entry name" value="P-loop containing nucleotide triphosphate hydrolases"/>
    <property type="match status" value="1"/>
</dbReference>
<protein>
    <recommendedName>
        <fullName evidence="5">DEAD/DEAH-box helicase domain-containing protein</fullName>
    </recommendedName>
</protein>
<evidence type="ECO:0000256" key="3">
    <source>
        <dbReference type="ARBA" id="ARBA00022806"/>
    </source>
</evidence>
<dbReference type="PANTHER" id="PTHR47961">
    <property type="entry name" value="DNA POLYMERASE THETA, PUTATIVE (AFU_ORTHOLOGUE AFUA_1G05260)-RELATED"/>
    <property type="match status" value="1"/>
</dbReference>
<keyword evidence="4" id="KW-0067">ATP-binding</keyword>
<evidence type="ECO:0000256" key="4">
    <source>
        <dbReference type="ARBA" id="ARBA00022840"/>
    </source>
</evidence>
<feature type="domain" description="DEAD/DEAH-box helicase" evidence="5">
    <location>
        <begin position="155"/>
        <end position="202"/>
    </location>
</feature>